<keyword evidence="1" id="KW-1133">Transmembrane helix</keyword>
<name>A0A8J3N9X3_9CHLR</name>
<feature type="transmembrane region" description="Helical" evidence="1">
    <location>
        <begin position="96"/>
        <end position="118"/>
    </location>
</feature>
<feature type="transmembrane region" description="Helical" evidence="1">
    <location>
        <begin position="130"/>
        <end position="155"/>
    </location>
</feature>
<dbReference type="AlphaFoldDB" id="A0A8J3N9X3"/>
<keyword evidence="1" id="KW-0812">Transmembrane</keyword>
<protein>
    <submittedName>
        <fullName evidence="2">Uncharacterized protein</fullName>
    </submittedName>
</protein>
<accession>A0A8J3N9X3</accession>
<evidence type="ECO:0000256" key="1">
    <source>
        <dbReference type="SAM" id="Phobius"/>
    </source>
</evidence>
<dbReference type="EMBL" id="BNJK01000002">
    <property type="protein sequence ID" value="GHO99782.1"/>
    <property type="molecule type" value="Genomic_DNA"/>
</dbReference>
<proteinExistence type="predicted"/>
<organism evidence="2 3">
    <name type="scientific">Reticulibacter mediterranei</name>
    <dbReference type="NCBI Taxonomy" id="2778369"/>
    <lineage>
        <taxon>Bacteria</taxon>
        <taxon>Bacillati</taxon>
        <taxon>Chloroflexota</taxon>
        <taxon>Ktedonobacteria</taxon>
        <taxon>Ktedonobacterales</taxon>
        <taxon>Reticulibacteraceae</taxon>
        <taxon>Reticulibacter</taxon>
    </lineage>
</organism>
<keyword evidence="1" id="KW-0472">Membrane</keyword>
<feature type="transmembrane region" description="Helical" evidence="1">
    <location>
        <begin position="217"/>
        <end position="238"/>
    </location>
</feature>
<feature type="transmembrane region" description="Helical" evidence="1">
    <location>
        <begin position="244"/>
        <end position="270"/>
    </location>
</feature>
<dbReference type="Proteomes" id="UP000597444">
    <property type="component" value="Unassembled WGS sequence"/>
</dbReference>
<feature type="transmembrane region" description="Helical" evidence="1">
    <location>
        <begin position="37"/>
        <end position="60"/>
    </location>
</feature>
<comment type="caution">
    <text evidence="2">The sequence shown here is derived from an EMBL/GenBank/DDBJ whole genome shotgun (WGS) entry which is preliminary data.</text>
</comment>
<sequence length="329" mass="36414">MKRERRRLNPVWLVFIPPALARGWLLFHTTSSTDGLVLTVNALLLLALSVLTWLFATDLADAAGLWQRAKERFVVMATLSALAPPLSIAVAQASHWGSFTVVEVVSLCGLRISFRLLSHRPACVASRKRWYAWVFSCLLSVPGLWLIGSASALFWPLDSRSWLALSIPEWHTEALALLPLAQLWVVVVCMCGLLLALGSTFLSFWWHHRLFLQLSKLVGGVLLFCGALAGVGALTWIMHIAPDGYIYILQAFALMIPVCNAAFFALPYMITEHHTKRLAQQTSSTQSSGLLVEKGINYGAILHATFLAILSLYFCSQLSTYIVTGLPHR</sequence>
<evidence type="ECO:0000313" key="3">
    <source>
        <dbReference type="Proteomes" id="UP000597444"/>
    </source>
</evidence>
<feature type="transmembrane region" description="Helical" evidence="1">
    <location>
        <begin position="300"/>
        <end position="323"/>
    </location>
</feature>
<dbReference type="RefSeq" id="WP_220210407.1">
    <property type="nucleotide sequence ID" value="NZ_BNJK01000002.1"/>
</dbReference>
<gene>
    <name evidence="2" type="ORF">KSF_098300</name>
</gene>
<keyword evidence="3" id="KW-1185">Reference proteome</keyword>
<evidence type="ECO:0000313" key="2">
    <source>
        <dbReference type="EMBL" id="GHO99782.1"/>
    </source>
</evidence>
<reference evidence="2" key="1">
    <citation type="submission" date="2020-10" db="EMBL/GenBank/DDBJ databases">
        <title>Taxonomic study of unclassified bacteria belonging to the class Ktedonobacteria.</title>
        <authorList>
            <person name="Yabe S."/>
            <person name="Wang C.M."/>
            <person name="Zheng Y."/>
            <person name="Sakai Y."/>
            <person name="Cavaletti L."/>
            <person name="Monciardini P."/>
            <person name="Donadio S."/>
        </authorList>
    </citation>
    <scope>NUCLEOTIDE SEQUENCE</scope>
    <source>
        <strain evidence="2">ID150040</strain>
    </source>
</reference>
<feature type="transmembrane region" description="Helical" evidence="1">
    <location>
        <begin position="175"/>
        <end position="205"/>
    </location>
</feature>